<reference evidence="4 5" key="1">
    <citation type="journal article" date="2024" name="Nat. Commun.">
        <title>Phylogenomics reveals the evolutionary origins of lichenization in chlorophyte algae.</title>
        <authorList>
            <person name="Puginier C."/>
            <person name="Libourel C."/>
            <person name="Otte J."/>
            <person name="Skaloud P."/>
            <person name="Haon M."/>
            <person name="Grisel S."/>
            <person name="Petersen M."/>
            <person name="Berrin J.G."/>
            <person name="Delaux P.M."/>
            <person name="Dal Grande F."/>
            <person name="Keller J."/>
        </authorList>
    </citation>
    <scope>NUCLEOTIDE SEQUENCE [LARGE SCALE GENOMIC DNA]</scope>
    <source>
        <strain evidence="4 5">SAG 245.80</strain>
    </source>
</reference>
<comment type="caution">
    <text evidence="4">The sequence shown here is derived from an EMBL/GenBank/DDBJ whole genome shotgun (WGS) entry which is preliminary data.</text>
</comment>
<feature type="region of interest" description="Disordered" evidence="2">
    <location>
        <begin position="209"/>
        <end position="236"/>
    </location>
</feature>
<dbReference type="Pfam" id="PF12937">
    <property type="entry name" value="F-box-like"/>
    <property type="match status" value="1"/>
</dbReference>
<dbReference type="PANTHER" id="PTHR13318">
    <property type="entry name" value="PARTNER OF PAIRED, ISOFORM B-RELATED"/>
    <property type="match status" value="1"/>
</dbReference>
<dbReference type="GO" id="GO:0031146">
    <property type="term" value="P:SCF-dependent proteasomal ubiquitin-dependent protein catabolic process"/>
    <property type="evidence" value="ECO:0007669"/>
    <property type="project" value="TreeGrafter"/>
</dbReference>
<dbReference type="Proteomes" id="UP001445335">
    <property type="component" value="Unassembled WGS sequence"/>
</dbReference>
<dbReference type="EMBL" id="JALJOU010000004">
    <property type="protein sequence ID" value="KAK9844037.1"/>
    <property type="molecule type" value="Genomic_DNA"/>
</dbReference>
<dbReference type="GO" id="GO:0005930">
    <property type="term" value="C:axoneme"/>
    <property type="evidence" value="ECO:0007669"/>
    <property type="project" value="UniProtKB-SubCell"/>
</dbReference>
<comment type="subcellular location">
    <subcellularLocation>
        <location evidence="1">Cytoplasm</location>
        <location evidence="1">Cytoskeleton</location>
        <location evidence="1">Cilium axoneme</location>
    </subcellularLocation>
</comment>
<name>A0AAW1SED7_9CHLO</name>
<keyword evidence="5" id="KW-1185">Reference proteome</keyword>
<dbReference type="Gene3D" id="1.20.1280.50">
    <property type="match status" value="1"/>
</dbReference>
<dbReference type="InterPro" id="IPR032675">
    <property type="entry name" value="LRR_dom_sf"/>
</dbReference>
<organism evidence="4 5">
    <name type="scientific">Elliptochloris bilobata</name>
    <dbReference type="NCBI Taxonomy" id="381761"/>
    <lineage>
        <taxon>Eukaryota</taxon>
        <taxon>Viridiplantae</taxon>
        <taxon>Chlorophyta</taxon>
        <taxon>core chlorophytes</taxon>
        <taxon>Trebouxiophyceae</taxon>
        <taxon>Trebouxiophyceae incertae sedis</taxon>
        <taxon>Elliptochloris clade</taxon>
        <taxon>Elliptochloris</taxon>
    </lineage>
</organism>
<dbReference type="PANTHER" id="PTHR13318:SF190">
    <property type="entry name" value="PARTNER OF PAIRED, ISOFORM B"/>
    <property type="match status" value="1"/>
</dbReference>
<evidence type="ECO:0000256" key="2">
    <source>
        <dbReference type="SAM" id="MobiDB-lite"/>
    </source>
</evidence>
<evidence type="ECO:0000256" key="1">
    <source>
        <dbReference type="ARBA" id="ARBA00004430"/>
    </source>
</evidence>
<gene>
    <name evidence="4" type="ORF">WJX81_002646</name>
</gene>
<evidence type="ECO:0000259" key="3">
    <source>
        <dbReference type="Pfam" id="PF12937"/>
    </source>
</evidence>
<dbReference type="AlphaFoldDB" id="A0AAW1SED7"/>
<dbReference type="SMART" id="SM00367">
    <property type="entry name" value="LRR_CC"/>
    <property type="match status" value="2"/>
</dbReference>
<dbReference type="SUPFAM" id="SSF81383">
    <property type="entry name" value="F-box domain"/>
    <property type="match status" value="1"/>
</dbReference>
<dbReference type="InterPro" id="IPR036047">
    <property type="entry name" value="F-box-like_dom_sf"/>
</dbReference>
<feature type="region of interest" description="Disordered" evidence="2">
    <location>
        <begin position="143"/>
        <end position="181"/>
    </location>
</feature>
<dbReference type="InterPro" id="IPR001810">
    <property type="entry name" value="F-box_dom"/>
</dbReference>
<feature type="region of interest" description="Disordered" evidence="2">
    <location>
        <begin position="1"/>
        <end position="26"/>
    </location>
</feature>
<evidence type="ECO:0000313" key="5">
    <source>
        <dbReference type="Proteomes" id="UP001445335"/>
    </source>
</evidence>
<feature type="domain" description="F-box" evidence="3">
    <location>
        <begin position="319"/>
        <end position="353"/>
    </location>
</feature>
<proteinExistence type="predicted"/>
<accession>A0AAW1SED7</accession>
<protein>
    <recommendedName>
        <fullName evidence="3">F-box domain-containing protein</fullName>
    </recommendedName>
</protein>
<dbReference type="GO" id="GO:0019005">
    <property type="term" value="C:SCF ubiquitin ligase complex"/>
    <property type="evidence" value="ECO:0007669"/>
    <property type="project" value="TreeGrafter"/>
</dbReference>
<dbReference type="SUPFAM" id="SSF52047">
    <property type="entry name" value="RNI-like"/>
    <property type="match status" value="1"/>
</dbReference>
<dbReference type="InterPro" id="IPR006553">
    <property type="entry name" value="Leu-rich_rpt_Cys-con_subtyp"/>
</dbReference>
<dbReference type="Gene3D" id="3.80.10.10">
    <property type="entry name" value="Ribonuclease Inhibitor"/>
    <property type="match status" value="1"/>
</dbReference>
<sequence length="846" mass="90554">MTQFTGGPRAGVGSQHNCENGRSRLAAEPGLGPAALGAARGACAGHARARARYGELEAEVLDGVPQAMFGFVTWQRGSGADVDANHADPASSVAGARAWWRDPLDAYADNADPAFAAPGAHAWWREPQRRQILMRPPDPYMPAELGARLPRRGGGAPANLNPEDLDPMARPSPGAEELRAAWAPRPAADIDERVRRRYRRVRLPLAPGGEALHYEEDDDGAPGAPEPPPGERGGLCGHVFAWQQAHELGRMFWAGADEGSGSRGWSQRARICKLMERWGWAVPPGMRERAWREFQATVAPRPAERGDGGGERAMSAWSWPDLPAELVALVFASLRARDLRRGRLVCRGWRRALDATVTSLAVGPKAREAPPHHWNRQQLMMQRLPALFPCLRSLDFNQGIGSDLLVLPPGLPRNMAIVPRVPEVAVTASRTVEHALAMRALATRPSVTAFRLVLPMPLDDGELADIVREVGSKLVRLELQAAYQLSMAGFAALAGATQLTSLSIDHLQAQDDAVVAPSGRGWEFLTNLTSLSALAVRSRCDNDSGIGQVGRMAGLTDLRLRLKRMSAADAHALGGLTKLRSLDLEVWLTPATASLLTVLTALTSLRAVRLEAYAINDIKCCAQVLRKLPLLTHVDLRLSGSVGAADATLDAVRSLALCSRLNSLCLAAPATVLPALAAASALTSLRIGDAGLMQVVTGGELPELPCLRALNLKHCPRLHDAGLAAVVTSCPGLDELHLRAEELTGEGLRCLTVLTALTRLELLDARAAASQGLACAVAALTRLEELKIARTMKSFHADGRESDETGGLVAAARGAGALRGLLEVTEGYYPTCQGSLLRPLAEYIYL</sequence>
<evidence type="ECO:0000313" key="4">
    <source>
        <dbReference type="EMBL" id="KAK9844037.1"/>
    </source>
</evidence>